<evidence type="ECO:0000313" key="1">
    <source>
        <dbReference type="EMBL" id="RIB30677.1"/>
    </source>
</evidence>
<reference evidence="1 2" key="1">
    <citation type="submission" date="2018-06" db="EMBL/GenBank/DDBJ databases">
        <title>Comparative genomics reveals the genomic features of Rhizophagus irregularis, R. cerebriforme, R. diaphanum and Gigaspora rosea, and their symbiotic lifestyle signature.</title>
        <authorList>
            <person name="Morin E."/>
            <person name="San Clemente H."/>
            <person name="Chen E.C.H."/>
            <person name="De La Providencia I."/>
            <person name="Hainaut M."/>
            <person name="Kuo A."/>
            <person name="Kohler A."/>
            <person name="Murat C."/>
            <person name="Tang N."/>
            <person name="Roy S."/>
            <person name="Loubradou J."/>
            <person name="Henrissat B."/>
            <person name="Grigoriev I.V."/>
            <person name="Corradi N."/>
            <person name="Roux C."/>
            <person name="Martin F.M."/>
        </authorList>
    </citation>
    <scope>NUCLEOTIDE SEQUENCE [LARGE SCALE GENOMIC DNA]</scope>
    <source>
        <strain evidence="1 2">DAOM 194757</strain>
    </source>
</reference>
<name>A0A397WA89_9GLOM</name>
<keyword evidence="2" id="KW-1185">Reference proteome</keyword>
<dbReference type="AlphaFoldDB" id="A0A397WA89"/>
<organism evidence="1 2">
    <name type="scientific">Gigaspora rosea</name>
    <dbReference type="NCBI Taxonomy" id="44941"/>
    <lineage>
        <taxon>Eukaryota</taxon>
        <taxon>Fungi</taxon>
        <taxon>Fungi incertae sedis</taxon>
        <taxon>Mucoromycota</taxon>
        <taxon>Glomeromycotina</taxon>
        <taxon>Glomeromycetes</taxon>
        <taxon>Diversisporales</taxon>
        <taxon>Gigasporaceae</taxon>
        <taxon>Gigaspora</taxon>
    </lineage>
</organism>
<evidence type="ECO:0000313" key="2">
    <source>
        <dbReference type="Proteomes" id="UP000266673"/>
    </source>
</evidence>
<sequence length="196" mass="22408">MELKDYNQMPPKLLLKMLEGLVHQTTHEIDPPLYALSADNLVKMLCLIRFLAKIVEVNYKPFNLYTGIKEQNILDFIEKAQKKANNDKQEDWIKRMQLLLSTVMNEALLENVLVAIVCILTKIPVFIIGAPGDQTCGTKLYGSGSNKLLNSSGLKSFNFLCDYQQYLRYIDCNLKTDMPYFLSTSDSNIKAFKKAR</sequence>
<dbReference type="OrthoDB" id="2406744at2759"/>
<accession>A0A397WA89</accession>
<dbReference type="EMBL" id="QKWP01000007">
    <property type="protein sequence ID" value="RIB30677.1"/>
    <property type="molecule type" value="Genomic_DNA"/>
</dbReference>
<gene>
    <name evidence="1" type="ORF">C2G38_2151967</name>
</gene>
<dbReference type="STRING" id="44941.A0A397WA89"/>
<protein>
    <submittedName>
        <fullName evidence="1">Uncharacterized protein</fullName>
    </submittedName>
</protein>
<comment type="caution">
    <text evidence="1">The sequence shown here is derived from an EMBL/GenBank/DDBJ whole genome shotgun (WGS) entry which is preliminary data.</text>
</comment>
<dbReference type="Proteomes" id="UP000266673">
    <property type="component" value="Unassembled WGS sequence"/>
</dbReference>
<proteinExistence type="predicted"/>